<dbReference type="InterPro" id="IPR036102">
    <property type="entry name" value="OsmC/Ohrsf"/>
</dbReference>
<sequence>MQYILENPVHGVIGPEKYKCTISWRNGKFITDEPVKSGGQDAGPDPYTLLLSSLASCTLATLRMYIDRKGWAIDNIEVNANMYQTKDGDKLSTTIDRDVKFLSEITEEQRKRLAQIAESCPVSKILGNPIAIRTFTFSNADVEKKINYTNGDVTVVWKPELCKHSARCVNGLPEVFDVNAKPWIDMQGATSDRIMEQTAKCPTGALTTVKNKPEQQG</sequence>
<reference evidence="2 3" key="1">
    <citation type="submission" date="2019-12" db="EMBL/GenBank/DDBJ databases">
        <title>The draft genomic sequence of strain Chitinophaga oryziterrae JCM 16595.</title>
        <authorList>
            <person name="Zhang X."/>
        </authorList>
    </citation>
    <scope>NUCLEOTIDE SEQUENCE [LARGE SCALE GENOMIC DNA]</scope>
    <source>
        <strain evidence="2 3">JCM 16595</strain>
    </source>
</reference>
<dbReference type="AlphaFoldDB" id="A0A6N8JEM0"/>
<dbReference type="OrthoDB" id="9791538at2"/>
<dbReference type="InterPro" id="IPR015946">
    <property type="entry name" value="KH_dom-like_a/b"/>
</dbReference>
<keyword evidence="3" id="KW-1185">Reference proteome</keyword>
<dbReference type="Proteomes" id="UP000468388">
    <property type="component" value="Unassembled WGS sequence"/>
</dbReference>
<dbReference type="InterPro" id="IPR010693">
    <property type="entry name" value="Divergent_4Fe-4S_mono-cluster"/>
</dbReference>
<dbReference type="InterPro" id="IPR003718">
    <property type="entry name" value="OsmC/Ohr_fam"/>
</dbReference>
<name>A0A6N8JEM0_9BACT</name>
<feature type="domain" description="Divergent 4Fe-4S mono-cluster" evidence="1">
    <location>
        <begin position="148"/>
        <end position="210"/>
    </location>
</feature>
<dbReference type="EMBL" id="WRXO01000005">
    <property type="protein sequence ID" value="MVT42806.1"/>
    <property type="molecule type" value="Genomic_DNA"/>
</dbReference>
<proteinExistence type="predicted"/>
<dbReference type="RefSeq" id="WP_157301405.1">
    <property type="nucleotide sequence ID" value="NZ_BAAAZB010000002.1"/>
</dbReference>
<dbReference type="Pfam" id="PF02566">
    <property type="entry name" value="OsmC"/>
    <property type="match status" value="1"/>
</dbReference>
<dbReference type="Gene3D" id="3.30.300.20">
    <property type="match status" value="1"/>
</dbReference>
<evidence type="ECO:0000313" key="2">
    <source>
        <dbReference type="EMBL" id="MVT42806.1"/>
    </source>
</evidence>
<dbReference type="Pfam" id="PF06902">
    <property type="entry name" value="Fer4_19"/>
    <property type="match status" value="1"/>
</dbReference>
<organism evidence="2 3">
    <name type="scientific">Chitinophaga oryziterrae</name>
    <dbReference type="NCBI Taxonomy" id="1031224"/>
    <lineage>
        <taxon>Bacteria</taxon>
        <taxon>Pseudomonadati</taxon>
        <taxon>Bacteroidota</taxon>
        <taxon>Chitinophagia</taxon>
        <taxon>Chitinophagales</taxon>
        <taxon>Chitinophagaceae</taxon>
        <taxon>Chitinophaga</taxon>
    </lineage>
</organism>
<dbReference type="PANTHER" id="PTHR39624:SF2">
    <property type="entry name" value="OSMC-LIKE PROTEIN"/>
    <property type="match status" value="1"/>
</dbReference>
<dbReference type="PANTHER" id="PTHR39624">
    <property type="entry name" value="PROTEIN INVOLVED IN RIMO-MEDIATED BETA-METHYLTHIOLATION OF RIBOSOMAL PROTEIN S12 YCAO"/>
    <property type="match status" value="1"/>
</dbReference>
<evidence type="ECO:0000259" key="1">
    <source>
        <dbReference type="Pfam" id="PF06902"/>
    </source>
</evidence>
<comment type="caution">
    <text evidence="2">The sequence shown here is derived from an EMBL/GenBank/DDBJ whole genome shotgun (WGS) entry which is preliminary data.</text>
</comment>
<protein>
    <recommendedName>
        <fullName evidence="1">Divergent 4Fe-4S mono-cluster domain-containing protein</fullName>
    </recommendedName>
</protein>
<gene>
    <name evidence="2" type="ORF">GO495_19585</name>
</gene>
<accession>A0A6N8JEM0</accession>
<evidence type="ECO:0000313" key="3">
    <source>
        <dbReference type="Proteomes" id="UP000468388"/>
    </source>
</evidence>
<dbReference type="SUPFAM" id="SSF82784">
    <property type="entry name" value="OsmC-like"/>
    <property type="match status" value="1"/>
</dbReference>